<name>A0A0F9JZS4_9ZZZZ</name>
<organism evidence="2">
    <name type="scientific">marine sediment metagenome</name>
    <dbReference type="NCBI Taxonomy" id="412755"/>
    <lineage>
        <taxon>unclassified sequences</taxon>
        <taxon>metagenomes</taxon>
        <taxon>ecological metagenomes</taxon>
    </lineage>
</organism>
<reference evidence="2" key="1">
    <citation type="journal article" date="2015" name="Nature">
        <title>Complex archaea that bridge the gap between prokaryotes and eukaryotes.</title>
        <authorList>
            <person name="Spang A."/>
            <person name="Saw J.H."/>
            <person name="Jorgensen S.L."/>
            <person name="Zaremba-Niedzwiedzka K."/>
            <person name="Martijn J."/>
            <person name="Lind A.E."/>
            <person name="van Eijk R."/>
            <person name="Schleper C."/>
            <person name="Guy L."/>
            <person name="Ettema T.J."/>
        </authorList>
    </citation>
    <scope>NUCLEOTIDE SEQUENCE</scope>
</reference>
<comment type="caution">
    <text evidence="2">The sequence shown here is derived from an EMBL/GenBank/DDBJ whole genome shotgun (WGS) entry which is preliminary data.</text>
</comment>
<gene>
    <name evidence="2" type="ORF">LCGC14_1392190</name>
</gene>
<sequence>MVEPISTSTLIRLGIFGARAAGFNPLKSIFGEDSDRDINLPALSIPENLRTSGIPGGAISASSFRRFGPQIVAQSNAISSAFNTNVVANLRAFGFPAEDITSAQKAFAAIGITHATSPSDAFRRNQQAANLTSFFIDSLDQFRIDNPSNIGVRRQRKGPDTPKGPPGGKSPIEIGDLARLALNFVPRGRPKRLRTGRAGGFTFAEQAKEQDLIIPPGFTSKQPTTLSRAIDPNILSGVR</sequence>
<feature type="region of interest" description="Disordered" evidence="1">
    <location>
        <begin position="147"/>
        <end position="172"/>
    </location>
</feature>
<accession>A0A0F9JZS4</accession>
<dbReference type="EMBL" id="LAZR01009011">
    <property type="protein sequence ID" value="KKM75243.1"/>
    <property type="molecule type" value="Genomic_DNA"/>
</dbReference>
<evidence type="ECO:0000256" key="1">
    <source>
        <dbReference type="SAM" id="MobiDB-lite"/>
    </source>
</evidence>
<dbReference type="AlphaFoldDB" id="A0A0F9JZS4"/>
<protein>
    <submittedName>
        <fullName evidence="2">Uncharacterized protein</fullName>
    </submittedName>
</protein>
<proteinExistence type="predicted"/>
<evidence type="ECO:0000313" key="2">
    <source>
        <dbReference type="EMBL" id="KKM75243.1"/>
    </source>
</evidence>